<organism evidence="1">
    <name type="scientific">marine metagenome</name>
    <dbReference type="NCBI Taxonomy" id="408172"/>
    <lineage>
        <taxon>unclassified sequences</taxon>
        <taxon>metagenomes</taxon>
        <taxon>ecological metagenomes</taxon>
    </lineage>
</organism>
<sequence>MNQLESLNFRAAEPKDIHTLGLLHQKTLSDSLGASIGVRYSKAFFKWFVINKTT</sequence>
<accession>A0A382NCU1</accession>
<gene>
    <name evidence="1" type="ORF">METZ01_LOCUS311888</name>
</gene>
<protein>
    <submittedName>
        <fullName evidence="1">Uncharacterized protein</fullName>
    </submittedName>
</protein>
<dbReference type="AlphaFoldDB" id="A0A382NCU1"/>
<dbReference type="EMBL" id="UINC01099622">
    <property type="protein sequence ID" value="SVC59034.1"/>
    <property type="molecule type" value="Genomic_DNA"/>
</dbReference>
<name>A0A382NCU1_9ZZZZ</name>
<reference evidence="1" key="1">
    <citation type="submission" date="2018-05" db="EMBL/GenBank/DDBJ databases">
        <authorList>
            <person name="Lanie J.A."/>
            <person name="Ng W.-L."/>
            <person name="Kazmierczak K.M."/>
            <person name="Andrzejewski T.M."/>
            <person name="Davidsen T.M."/>
            <person name="Wayne K.J."/>
            <person name="Tettelin H."/>
            <person name="Glass J.I."/>
            <person name="Rusch D."/>
            <person name="Podicherti R."/>
            <person name="Tsui H.-C.T."/>
            <person name="Winkler M.E."/>
        </authorList>
    </citation>
    <scope>NUCLEOTIDE SEQUENCE</scope>
</reference>
<proteinExistence type="predicted"/>
<feature type="non-terminal residue" evidence="1">
    <location>
        <position position="54"/>
    </location>
</feature>
<evidence type="ECO:0000313" key="1">
    <source>
        <dbReference type="EMBL" id="SVC59034.1"/>
    </source>
</evidence>